<dbReference type="GO" id="GO:0003824">
    <property type="term" value="F:catalytic activity"/>
    <property type="evidence" value="ECO:0007669"/>
    <property type="project" value="InterPro"/>
</dbReference>
<reference evidence="7 8" key="1">
    <citation type="submission" date="2014-10" db="EMBL/GenBank/DDBJ databases">
        <title>Draft genome of anammox bacterium scalindua brodae, obtained using differential coverage binning of sequence data from two enrichment reactors.</title>
        <authorList>
            <person name="Speth D.R."/>
            <person name="Russ L."/>
            <person name="Kartal B."/>
            <person name="Op den Camp H.J."/>
            <person name="Dutilh B.E."/>
            <person name="Jetten M.S."/>
        </authorList>
    </citation>
    <scope>NUCLEOTIDE SEQUENCE [LARGE SCALE GENOMIC DNA]</scope>
    <source>
        <strain evidence="7">RU1</strain>
    </source>
</reference>
<accession>A0A0B0ELR9</accession>
<keyword evidence="5" id="KW-0411">Iron-sulfur</keyword>
<proteinExistence type="predicted"/>
<evidence type="ECO:0000256" key="2">
    <source>
        <dbReference type="ARBA" id="ARBA00022691"/>
    </source>
</evidence>
<comment type="cofactor">
    <cofactor evidence="1">
        <name>[4Fe-4S] cluster</name>
        <dbReference type="ChEBI" id="CHEBI:49883"/>
    </cofactor>
</comment>
<keyword evidence="4" id="KW-0408">Iron</keyword>
<dbReference type="SUPFAM" id="SSF102114">
    <property type="entry name" value="Radical SAM enzymes"/>
    <property type="match status" value="1"/>
</dbReference>
<dbReference type="GO" id="GO:0046872">
    <property type="term" value="F:metal ion binding"/>
    <property type="evidence" value="ECO:0007669"/>
    <property type="project" value="UniProtKB-KW"/>
</dbReference>
<feature type="domain" description="Radical SAM core" evidence="6">
    <location>
        <begin position="81"/>
        <end position="220"/>
    </location>
</feature>
<dbReference type="NCBIfam" id="NF045502">
    <property type="entry name" value="variant_rSAM"/>
    <property type="match status" value="1"/>
</dbReference>
<dbReference type="InterPro" id="IPR007197">
    <property type="entry name" value="rSAM"/>
</dbReference>
<keyword evidence="3" id="KW-0479">Metal-binding</keyword>
<gene>
    <name evidence="7" type="ORF">SCABRO_00242</name>
</gene>
<dbReference type="EMBL" id="JRYO01000022">
    <property type="protein sequence ID" value="KHE93992.1"/>
    <property type="molecule type" value="Genomic_DNA"/>
</dbReference>
<dbReference type="CDD" id="cd01335">
    <property type="entry name" value="Radical_SAM"/>
    <property type="match status" value="1"/>
</dbReference>
<dbReference type="InterPro" id="IPR013785">
    <property type="entry name" value="Aldolase_TIM"/>
</dbReference>
<dbReference type="InterPro" id="IPR058240">
    <property type="entry name" value="rSAM_sf"/>
</dbReference>
<comment type="caution">
    <text evidence="7">The sequence shown here is derived from an EMBL/GenBank/DDBJ whole genome shotgun (WGS) entry which is preliminary data.</text>
</comment>
<evidence type="ECO:0000256" key="4">
    <source>
        <dbReference type="ARBA" id="ARBA00023004"/>
    </source>
</evidence>
<dbReference type="AlphaFoldDB" id="A0A0B0ELR9"/>
<name>A0A0B0ELR9_9BACT</name>
<evidence type="ECO:0000256" key="5">
    <source>
        <dbReference type="ARBA" id="ARBA00023014"/>
    </source>
</evidence>
<evidence type="ECO:0000256" key="3">
    <source>
        <dbReference type="ARBA" id="ARBA00022723"/>
    </source>
</evidence>
<evidence type="ECO:0000313" key="7">
    <source>
        <dbReference type="EMBL" id="KHE93992.1"/>
    </source>
</evidence>
<dbReference type="Gene3D" id="3.20.20.70">
    <property type="entry name" value="Aldolase class I"/>
    <property type="match status" value="1"/>
</dbReference>
<evidence type="ECO:0000256" key="1">
    <source>
        <dbReference type="ARBA" id="ARBA00001966"/>
    </source>
</evidence>
<organism evidence="7 8">
    <name type="scientific">Candidatus Scalindua brodae</name>
    <dbReference type="NCBI Taxonomy" id="237368"/>
    <lineage>
        <taxon>Bacteria</taxon>
        <taxon>Pseudomonadati</taxon>
        <taxon>Planctomycetota</taxon>
        <taxon>Candidatus Brocadiia</taxon>
        <taxon>Candidatus Brocadiales</taxon>
        <taxon>Candidatus Scalinduaceae</taxon>
        <taxon>Candidatus Scalindua</taxon>
    </lineage>
</organism>
<evidence type="ECO:0000259" key="6">
    <source>
        <dbReference type="Pfam" id="PF04055"/>
    </source>
</evidence>
<sequence length="332" mass="37931">MKVNNKSPFQILRKNEDYVLYCNEEPIEKIVFQKKPDWYSRKIEDGTPIPRLGLSQHGDMLIVNASPGCEYFLHQDESSGNYRCRFCFYGAPNPKMPTLGQPETLIKEEDLLRLAEAVSIASKEINHIYLVAGSMADINQEAERYIQVASSISRAVDDRVNICCGSSALPKEASCELKKYGVGAVCFNLEIWDEELWDKICPGKSKFVGRENWIQGLTDAVDVFGRGNVMSAFVSGIEIMQPYAYSTQQALKSSLDGAEFLLQKGVISLFTLYWPRDASEFEEKSDTIRDYFLELSNEYHKLRKQYDLNIPNKFVCQDCSYMQLDCDFDCFM</sequence>
<evidence type="ECO:0000313" key="8">
    <source>
        <dbReference type="Proteomes" id="UP000030652"/>
    </source>
</evidence>
<dbReference type="Proteomes" id="UP000030652">
    <property type="component" value="Unassembled WGS sequence"/>
</dbReference>
<protein>
    <submittedName>
        <fullName evidence="7">Biotin synthase</fullName>
    </submittedName>
</protein>
<dbReference type="Pfam" id="PF04055">
    <property type="entry name" value="Radical_SAM"/>
    <property type="match status" value="1"/>
</dbReference>
<dbReference type="eggNOG" id="COG1032">
    <property type="taxonomic scope" value="Bacteria"/>
</dbReference>
<keyword evidence="2" id="KW-0949">S-adenosyl-L-methionine</keyword>
<dbReference type="GO" id="GO:0051536">
    <property type="term" value="F:iron-sulfur cluster binding"/>
    <property type="evidence" value="ECO:0007669"/>
    <property type="project" value="UniProtKB-KW"/>
</dbReference>